<dbReference type="Gene3D" id="3.30.497.10">
    <property type="entry name" value="Antithrombin, subunit I, domain 2"/>
    <property type="match status" value="1"/>
</dbReference>
<keyword evidence="4" id="KW-1185">Reference proteome</keyword>
<dbReference type="InterPro" id="IPR036186">
    <property type="entry name" value="Serpin_sf"/>
</dbReference>
<protein>
    <recommendedName>
        <fullName evidence="2">Serpin domain-containing protein</fullName>
    </recommendedName>
</protein>
<dbReference type="GO" id="GO:0005615">
    <property type="term" value="C:extracellular space"/>
    <property type="evidence" value="ECO:0007669"/>
    <property type="project" value="InterPro"/>
</dbReference>
<dbReference type="Proteomes" id="UP000053660">
    <property type="component" value="Unassembled WGS sequence"/>
</dbReference>
<evidence type="ECO:0000313" key="3">
    <source>
        <dbReference type="EMBL" id="KHJ85162.1"/>
    </source>
</evidence>
<evidence type="ECO:0000259" key="2">
    <source>
        <dbReference type="Pfam" id="PF00079"/>
    </source>
</evidence>
<dbReference type="AlphaFoldDB" id="A0A0B1SNV0"/>
<dbReference type="Pfam" id="PF00079">
    <property type="entry name" value="Serpin"/>
    <property type="match status" value="1"/>
</dbReference>
<accession>A0A0B1SNV0</accession>
<dbReference type="OrthoDB" id="9518664at2759"/>
<dbReference type="SUPFAM" id="SSF56574">
    <property type="entry name" value="Serpins"/>
    <property type="match status" value="1"/>
</dbReference>
<proteinExistence type="inferred from homology"/>
<sequence>MFLTAETEFGLSLLRHAPESQSLVVSPLSVMFALAMVQLGSKGSTKSQINSLLSKDGSDSEIVEHYSRLSKEIVEARNGVQTRIGNGFFLNKDFQIEKDYENAVTKKYSAKVESLDFSKVDEAAKIIDGFISNVTEGKIHDMVNAESVSGLDWKKQRRG</sequence>
<dbReference type="InterPro" id="IPR023796">
    <property type="entry name" value="Serpin_dom"/>
</dbReference>
<comment type="similarity">
    <text evidence="1">Belongs to the serpin family.</text>
</comment>
<dbReference type="InterPro" id="IPR042178">
    <property type="entry name" value="Serpin_sf_1"/>
</dbReference>
<name>A0A0B1SNV0_OESDE</name>
<reference evidence="3 4" key="1">
    <citation type="submission" date="2014-03" db="EMBL/GenBank/DDBJ databases">
        <title>Draft genome of the hookworm Oesophagostomum dentatum.</title>
        <authorList>
            <person name="Mitreva M."/>
        </authorList>
    </citation>
    <scope>NUCLEOTIDE SEQUENCE [LARGE SCALE GENOMIC DNA]</scope>
    <source>
        <strain evidence="3 4">OD-Hann</strain>
    </source>
</reference>
<evidence type="ECO:0000313" key="4">
    <source>
        <dbReference type="Proteomes" id="UP000053660"/>
    </source>
</evidence>
<dbReference type="GO" id="GO:0004867">
    <property type="term" value="F:serine-type endopeptidase inhibitor activity"/>
    <property type="evidence" value="ECO:0007669"/>
    <property type="project" value="InterPro"/>
</dbReference>
<dbReference type="PANTHER" id="PTHR11461:SF211">
    <property type="entry name" value="GH10112P-RELATED"/>
    <property type="match status" value="1"/>
</dbReference>
<dbReference type="InterPro" id="IPR000215">
    <property type="entry name" value="Serpin_fam"/>
</dbReference>
<evidence type="ECO:0000256" key="1">
    <source>
        <dbReference type="ARBA" id="ARBA00009500"/>
    </source>
</evidence>
<organism evidence="3 4">
    <name type="scientific">Oesophagostomum dentatum</name>
    <name type="common">Nodular worm</name>
    <dbReference type="NCBI Taxonomy" id="61180"/>
    <lineage>
        <taxon>Eukaryota</taxon>
        <taxon>Metazoa</taxon>
        <taxon>Ecdysozoa</taxon>
        <taxon>Nematoda</taxon>
        <taxon>Chromadorea</taxon>
        <taxon>Rhabditida</taxon>
        <taxon>Rhabditina</taxon>
        <taxon>Rhabditomorpha</taxon>
        <taxon>Strongyloidea</taxon>
        <taxon>Strongylidae</taxon>
        <taxon>Oesophagostomum</taxon>
    </lineage>
</organism>
<dbReference type="PANTHER" id="PTHR11461">
    <property type="entry name" value="SERINE PROTEASE INHIBITOR, SERPIN"/>
    <property type="match status" value="1"/>
</dbReference>
<gene>
    <name evidence="3" type="ORF">OESDEN_15116</name>
</gene>
<dbReference type="EMBL" id="KN565091">
    <property type="protein sequence ID" value="KHJ85162.1"/>
    <property type="molecule type" value="Genomic_DNA"/>
</dbReference>
<feature type="domain" description="Serpin" evidence="2">
    <location>
        <begin position="5"/>
        <end position="149"/>
    </location>
</feature>